<accession>A0ABP0RBL2</accession>
<dbReference type="SMART" id="SM00248">
    <property type="entry name" value="ANK"/>
    <property type="match status" value="4"/>
</dbReference>
<gene>
    <name evidence="4" type="ORF">CCMP2556_LOCUS45891</name>
</gene>
<evidence type="ECO:0000313" key="5">
    <source>
        <dbReference type="Proteomes" id="UP001642484"/>
    </source>
</evidence>
<dbReference type="InterPro" id="IPR029063">
    <property type="entry name" value="SAM-dependent_MTases_sf"/>
</dbReference>
<dbReference type="PANTHER" id="PTHR11006">
    <property type="entry name" value="PROTEIN ARGININE N-METHYLTRANSFERASE"/>
    <property type="match status" value="1"/>
</dbReference>
<name>A0ABP0RBL2_9DINO</name>
<dbReference type="Pfam" id="PF12796">
    <property type="entry name" value="Ank_2"/>
    <property type="match status" value="1"/>
</dbReference>
<protein>
    <submittedName>
        <fullName evidence="4">Uncharacterized protein</fullName>
    </submittedName>
</protein>
<keyword evidence="1" id="KW-0949">S-adenosyl-L-methionine</keyword>
<evidence type="ECO:0000256" key="2">
    <source>
        <dbReference type="PROSITE-ProRule" id="PRU00023"/>
    </source>
</evidence>
<dbReference type="SUPFAM" id="SSF48403">
    <property type="entry name" value="Ankyrin repeat"/>
    <property type="match status" value="1"/>
</dbReference>
<evidence type="ECO:0000256" key="1">
    <source>
        <dbReference type="ARBA" id="ARBA00022691"/>
    </source>
</evidence>
<evidence type="ECO:0000313" key="4">
    <source>
        <dbReference type="EMBL" id="CAK9096532.1"/>
    </source>
</evidence>
<keyword evidence="2" id="KW-0040">ANK repeat</keyword>
<organism evidence="4 5">
    <name type="scientific">Durusdinium trenchii</name>
    <dbReference type="NCBI Taxonomy" id="1381693"/>
    <lineage>
        <taxon>Eukaryota</taxon>
        <taxon>Sar</taxon>
        <taxon>Alveolata</taxon>
        <taxon>Dinophyceae</taxon>
        <taxon>Suessiales</taxon>
        <taxon>Symbiodiniaceae</taxon>
        <taxon>Durusdinium</taxon>
    </lineage>
</organism>
<sequence length="1251" mass="136521">MSDADYVKAYEDFLAMGLQGAAIQVLLEGLAATNSPRLQELARRDAVPLPEAKPSQGYDENPFQALSLQRAKVEEEEALLQSFRDAQAAHEAFVEATKEDWQLQRGSWRELKQQEQQLRLASREAFSRCKELLLRGRTSLRPELLRAPLTPDGLPETHAALAGGGGPEEALRRLLGEAAGAFQDESLWSKEGPGRLLEQSKRMAALDALPARAKELAQRGPGTLGSLLCAIAEETFLAAKGCEHVLVIGGHGISAVSAARAGARAVVLWEPLEDVACAAREVLRRNLKQEELTRCVVKTGDVADVALSLPPGSLVVVDRWHGLGVLGWCPLLALRQVLGGAAAPSGVVPSKLSISLALADAGLHNTQGLDLSGMDARFRPLSVAPLKVGVGEHPHPTSLRPKLLTDFVQAFDYDLARPAPPSDGPKPLAFSAKPSKVAATAALFECRFELPRSKGNGSLRFAQWLPGALQLKGADMGLCAWRNDSRVWLEWDAAKSLHPPFGFMALSDWYFEMLRDSARHELYERALQVEITKKKETSSECKVLDVGSGDGILSLMALRAGATSGLGVEYVAQIARASEEVVAENRRAEAVPETPLEIRCTDVRGIEERPEKERFEVLVTELMDASGLGENLIALTEGSKRRLCKSDCAVIPNALRLKAVLCEVKLPDLNGVNIDAFWPFWPLDRAGEALWLGVDLDKMEGEFKVLTDAVELFSLSLGEADVDAIPTRASYNFTGIADGTANMVVWWFEAQLSQTDPSVVLTNAPSSLDGRHSATCWGQAAAEIPHVQVHPGQATEILMELAFGFLVRREGHSRIDPEQDAVCEYQLKFKVPGAGSMRGTQCTPPPHVEDYSEEYRKALEDHAQRQKSYLSFAKESRVGQTAIRNADVESVAALQQCALAMALFPGSFGVEAQTANRILVSWYTALRREMLAGKGEAERHEPARAGVVEAEKILTNPMQLPASADALSEPLEIGHGTGPIRHVPPRPGSRLRPSYQNSWLLKTPEAKKRSADTAPPSIQRRLRDDVQTALLQDSDTLLALALLRNHRCCGNHCVYEAVRRQNFRALEYLLQREASDLDEACLGRRPLHVAAQACMFNGDEGYCMTEILLQHGARPGRAAGDDPKIAPPLHEATQRGSAAAVSLLLNARANPDELDGHGDSPLHVACRQTPFQGGPMQAEVVSVLLRSGANPMVLDSIGRPPTCYARDPQLLEQLLEAESKWNRREARIAWRSMRHATLLLPELFDKVVSFV</sequence>
<dbReference type="InterPro" id="IPR025799">
    <property type="entry name" value="Arg_MeTrfase"/>
</dbReference>
<dbReference type="Proteomes" id="UP001642484">
    <property type="component" value="Unassembled WGS sequence"/>
</dbReference>
<dbReference type="PROSITE" id="PS50088">
    <property type="entry name" value="ANK_REPEAT"/>
    <property type="match status" value="1"/>
</dbReference>
<dbReference type="Gene3D" id="1.25.40.20">
    <property type="entry name" value="Ankyrin repeat-containing domain"/>
    <property type="match status" value="1"/>
</dbReference>
<dbReference type="InterPro" id="IPR002110">
    <property type="entry name" value="Ankyrin_rpt"/>
</dbReference>
<comment type="caution">
    <text evidence="4">The sequence shown here is derived from an EMBL/GenBank/DDBJ whole genome shotgun (WGS) entry which is preliminary data.</text>
</comment>
<proteinExistence type="predicted"/>
<feature type="region of interest" description="Disordered" evidence="3">
    <location>
        <begin position="971"/>
        <end position="994"/>
    </location>
</feature>
<dbReference type="CDD" id="cd02440">
    <property type="entry name" value="AdoMet_MTases"/>
    <property type="match status" value="1"/>
</dbReference>
<keyword evidence="5" id="KW-1185">Reference proteome</keyword>
<dbReference type="Gene3D" id="3.40.50.150">
    <property type="entry name" value="Vaccinia Virus protein VP39"/>
    <property type="match status" value="2"/>
</dbReference>
<reference evidence="4 5" key="1">
    <citation type="submission" date="2024-02" db="EMBL/GenBank/DDBJ databases">
        <authorList>
            <person name="Chen Y."/>
            <person name="Shah S."/>
            <person name="Dougan E. K."/>
            <person name="Thang M."/>
            <person name="Chan C."/>
        </authorList>
    </citation>
    <scope>NUCLEOTIDE SEQUENCE [LARGE SCALE GENOMIC DNA]</scope>
</reference>
<dbReference type="EMBL" id="CAXAMN010025617">
    <property type="protein sequence ID" value="CAK9096532.1"/>
    <property type="molecule type" value="Genomic_DNA"/>
</dbReference>
<dbReference type="Gene3D" id="2.70.160.11">
    <property type="entry name" value="Hnrnp arginine n-methyltransferase1"/>
    <property type="match status" value="1"/>
</dbReference>
<dbReference type="SUPFAM" id="SSF53335">
    <property type="entry name" value="S-adenosyl-L-methionine-dependent methyltransferases"/>
    <property type="match status" value="1"/>
</dbReference>
<dbReference type="PANTHER" id="PTHR11006:SF4">
    <property type="entry name" value="PROTEIN ARGININE N-METHYLTRANSFERASE 7"/>
    <property type="match status" value="1"/>
</dbReference>
<dbReference type="InterPro" id="IPR036770">
    <property type="entry name" value="Ankyrin_rpt-contain_sf"/>
</dbReference>
<feature type="repeat" description="ANK" evidence="2">
    <location>
        <begin position="1157"/>
        <end position="1196"/>
    </location>
</feature>
<evidence type="ECO:0000256" key="3">
    <source>
        <dbReference type="SAM" id="MobiDB-lite"/>
    </source>
</evidence>